<dbReference type="Pfam" id="PF13367">
    <property type="entry name" value="PrsW-protease"/>
    <property type="match status" value="1"/>
</dbReference>
<keyword evidence="9 10" id="KW-0472">Membrane</keyword>
<evidence type="ECO:0000256" key="6">
    <source>
        <dbReference type="ARBA" id="ARBA00022692"/>
    </source>
</evidence>
<evidence type="ECO:0000313" key="12">
    <source>
        <dbReference type="Proteomes" id="UP000231139"/>
    </source>
</evidence>
<comment type="subcellular location">
    <subcellularLocation>
        <location evidence="1">Cell membrane</location>
        <topology evidence="1">Multi-pass membrane protein</topology>
    </subcellularLocation>
</comment>
<evidence type="ECO:0000256" key="8">
    <source>
        <dbReference type="ARBA" id="ARBA00022989"/>
    </source>
</evidence>
<name>A0A2H0N1R5_9BACT</name>
<gene>
    <name evidence="11" type="ORF">COV62_00245</name>
</gene>
<keyword evidence="6 10" id="KW-0812">Transmembrane</keyword>
<keyword evidence="4" id="KW-1003">Cell membrane</keyword>
<evidence type="ECO:0000256" key="1">
    <source>
        <dbReference type="ARBA" id="ARBA00004651"/>
    </source>
</evidence>
<dbReference type="Proteomes" id="UP000231139">
    <property type="component" value="Unassembled WGS sequence"/>
</dbReference>
<dbReference type="InterPro" id="IPR026898">
    <property type="entry name" value="PrsW"/>
</dbReference>
<evidence type="ECO:0000256" key="5">
    <source>
        <dbReference type="ARBA" id="ARBA00022670"/>
    </source>
</evidence>
<keyword evidence="8 10" id="KW-1133">Transmembrane helix</keyword>
<feature type="transmembrane region" description="Helical" evidence="10">
    <location>
        <begin position="203"/>
        <end position="224"/>
    </location>
</feature>
<dbReference type="EMBL" id="PCWK01000005">
    <property type="protein sequence ID" value="PIR02830.1"/>
    <property type="molecule type" value="Genomic_DNA"/>
</dbReference>
<feature type="transmembrane region" description="Helical" evidence="10">
    <location>
        <begin position="108"/>
        <end position="128"/>
    </location>
</feature>
<dbReference type="InterPro" id="IPR023596">
    <property type="entry name" value="Peptidase_PrsW_arch/bac"/>
</dbReference>
<dbReference type="PANTHER" id="PTHR36844">
    <property type="entry name" value="PROTEASE PRSW"/>
    <property type="match status" value="1"/>
</dbReference>
<comment type="similarity">
    <text evidence="2">Belongs to the protease PrsW family.</text>
</comment>
<dbReference type="GO" id="GO:0008233">
    <property type="term" value="F:peptidase activity"/>
    <property type="evidence" value="ECO:0007669"/>
    <property type="project" value="UniProtKB-KW"/>
</dbReference>
<dbReference type="GO" id="GO:0005886">
    <property type="term" value="C:plasma membrane"/>
    <property type="evidence" value="ECO:0007669"/>
    <property type="project" value="UniProtKB-SubCell"/>
</dbReference>
<evidence type="ECO:0000256" key="3">
    <source>
        <dbReference type="ARBA" id="ARBA00018997"/>
    </source>
</evidence>
<dbReference type="PANTHER" id="PTHR36844:SF1">
    <property type="entry name" value="PROTEASE PRSW"/>
    <property type="match status" value="1"/>
</dbReference>
<proteinExistence type="inferred from homology"/>
<comment type="caution">
    <text evidence="11">The sequence shown here is derived from an EMBL/GenBank/DDBJ whole genome shotgun (WGS) entry which is preliminary data.</text>
</comment>
<evidence type="ECO:0000256" key="9">
    <source>
        <dbReference type="ARBA" id="ARBA00023136"/>
    </source>
</evidence>
<evidence type="ECO:0000256" key="7">
    <source>
        <dbReference type="ARBA" id="ARBA00022801"/>
    </source>
</evidence>
<organism evidence="11 12">
    <name type="scientific">Candidatus Nealsonbacteria bacterium CG11_big_fil_rev_8_21_14_0_20_35_11</name>
    <dbReference type="NCBI Taxonomy" id="1974713"/>
    <lineage>
        <taxon>Bacteria</taxon>
        <taxon>Candidatus Nealsoniibacteriota</taxon>
    </lineage>
</organism>
<dbReference type="GO" id="GO:0006508">
    <property type="term" value="P:proteolysis"/>
    <property type="evidence" value="ECO:0007669"/>
    <property type="project" value="UniProtKB-KW"/>
</dbReference>
<sequence length="242" mass="27668">MGYSFFLYILLAILPSYIWLLFFLREDKNPEPNLRVLKIFLLGILSTIPVFLIERYSLNILEKIALFPPLTLFLRFFVAIALVEELFKYLVVRIGVLRKPDFDEPIDAPLYMMVAALGFAAAENILVFSSQEFEIFYGPYLLAMARFLGATLLHALCAGILGYFLAISFWKIKRRKLFFGLGLTSATLLHGFYNFFIMKTEGLVQIFGPVILLAGTIFIIFLAFKKLKKLKSVCLFELPSVT</sequence>
<feature type="transmembrane region" description="Helical" evidence="10">
    <location>
        <begin position="140"/>
        <end position="165"/>
    </location>
</feature>
<accession>A0A2H0N1R5</accession>
<evidence type="ECO:0000256" key="2">
    <source>
        <dbReference type="ARBA" id="ARBA00009165"/>
    </source>
</evidence>
<feature type="transmembrane region" description="Helical" evidence="10">
    <location>
        <begin position="65"/>
        <end position="87"/>
    </location>
</feature>
<protein>
    <recommendedName>
        <fullName evidence="3">Protease PrsW</fullName>
    </recommendedName>
</protein>
<keyword evidence="5" id="KW-0645">Protease</keyword>
<feature type="transmembrane region" description="Helical" evidence="10">
    <location>
        <begin position="177"/>
        <end position="197"/>
    </location>
</feature>
<feature type="transmembrane region" description="Helical" evidence="10">
    <location>
        <begin position="36"/>
        <end position="53"/>
    </location>
</feature>
<dbReference type="AlphaFoldDB" id="A0A2H0N1R5"/>
<feature type="transmembrane region" description="Helical" evidence="10">
    <location>
        <begin position="6"/>
        <end position="24"/>
    </location>
</feature>
<keyword evidence="7" id="KW-0378">Hydrolase</keyword>
<evidence type="ECO:0000256" key="10">
    <source>
        <dbReference type="SAM" id="Phobius"/>
    </source>
</evidence>
<evidence type="ECO:0000313" key="11">
    <source>
        <dbReference type="EMBL" id="PIR02830.1"/>
    </source>
</evidence>
<evidence type="ECO:0000256" key="4">
    <source>
        <dbReference type="ARBA" id="ARBA00022475"/>
    </source>
</evidence>
<dbReference type="PIRSF" id="PIRSF016933">
    <property type="entry name" value="PrsW"/>
    <property type="match status" value="1"/>
</dbReference>
<reference evidence="11 12" key="1">
    <citation type="submission" date="2017-09" db="EMBL/GenBank/DDBJ databases">
        <title>Depth-based differentiation of microbial function through sediment-hosted aquifers and enrichment of novel symbionts in the deep terrestrial subsurface.</title>
        <authorList>
            <person name="Probst A.J."/>
            <person name="Ladd B."/>
            <person name="Jarett J.K."/>
            <person name="Geller-Mcgrath D.E."/>
            <person name="Sieber C.M."/>
            <person name="Emerson J.B."/>
            <person name="Anantharaman K."/>
            <person name="Thomas B.C."/>
            <person name="Malmstrom R."/>
            <person name="Stieglmeier M."/>
            <person name="Klingl A."/>
            <person name="Woyke T."/>
            <person name="Ryan C.M."/>
            <person name="Banfield J.F."/>
        </authorList>
    </citation>
    <scope>NUCLEOTIDE SEQUENCE [LARGE SCALE GENOMIC DNA]</scope>
    <source>
        <strain evidence="11">CG11_big_fil_rev_8_21_14_0_20_35_11</strain>
    </source>
</reference>